<evidence type="ECO:0000256" key="2">
    <source>
        <dbReference type="SAM" id="SignalP"/>
    </source>
</evidence>
<dbReference type="Proteomes" id="UP000247498">
    <property type="component" value="Unassembled WGS sequence"/>
</dbReference>
<evidence type="ECO:0000313" key="4">
    <source>
        <dbReference type="Proteomes" id="UP000247498"/>
    </source>
</evidence>
<gene>
    <name evidence="3" type="ORF">Rsub_11146</name>
</gene>
<dbReference type="EMBL" id="BDRX01000114">
    <property type="protein sequence ID" value="GBF98035.1"/>
    <property type="molecule type" value="Genomic_DNA"/>
</dbReference>
<name>A0A2V0PLW7_9CHLO</name>
<keyword evidence="2" id="KW-0732">Signal</keyword>
<protein>
    <submittedName>
        <fullName evidence="3">Uncharacterized protein</fullName>
    </submittedName>
</protein>
<feature type="region of interest" description="Disordered" evidence="1">
    <location>
        <begin position="1"/>
        <end position="26"/>
    </location>
</feature>
<dbReference type="OrthoDB" id="411632at2759"/>
<keyword evidence="4" id="KW-1185">Reference proteome</keyword>
<feature type="chain" id="PRO_5016096782" evidence="2">
    <location>
        <begin position="45"/>
        <end position="384"/>
    </location>
</feature>
<sequence length="384" mass="42558">MQPRASRRGGAAAARPAAPRTRRSPPRPLPLLALLAAASLFAAAATPRAAAAAAFNQPSFAWRAVRSALRTQVPPHWARGPLTLVTAYFDFGTRSKHSTSQYDTWLQNFLPTASAPMVCFTTEPSLAYLRELRGAHPTVYVLYGSIWDVPPAGYYRDAFEAQRELDPERQMHFAELYAMWSSKVWFTAAAAAHNPYDSEYFVWIDAGVFRSHSFPDWPSLERVRAALGACGRDDCVLASDVSGSGPGSKPGDGWGDRWALDLARHELFPGRDRESTLKDSLQGAVYAGRAAGMLWWAHEYYALMHDLLASGLYASKEQNLFDILMVRNYWRVVMLPARRLQPKCFTVSYFAFQGALSQGGCALMLERYEGAVVLNRTQLALPAS</sequence>
<feature type="compositionally biased region" description="Low complexity" evidence="1">
    <location>
        <begin position="1"/>
        <end position="19"/>
    </location>
</feature>
<proteinExistence type="predicted"/>
<reference evidence="3 4" key="1">
    <citation type="journal article" date="2018" name="Sci. Rep.">
        <title>Raphidocelis subcapitata (=Pseudokirchneriella subcapitata) provides an insight into genome evolution and environmental adaptations in the Sphaeropleales.</title>
        <authorList>
            <person name="Suzuki S."/>
            <person name="Yamaguchi H."/>
            <person name="Nakajima N."/>
            <person name="Kawachi M."/>
        </authorList>
    </citation>
    <scope>NUCLEOTIDE SEQUENCE [LARGE SCALE GENOMIC DNA]</scope>
    <source>
        <strain evidence="3 4">NIES-35</strain>
    </source>
</reference>
<dbReference type="AlphaFoldDB" id="A0A2V0PLW7"/>
<feature type="signal peptide" evidence="2">
    <location>
        <begin position="1"/>
        <end position="44"/>
    </location>
</feature>
<evidence type="ECO:0000256" key="1">
    <source>
        <dbReference type="SAM" id="MobiDB-lite"/>
    </source>
</evidence>
<accession>A0A2V0PLW7</accession>
<organism evidence="3 4">
    <name type="scientific">Raphidocelis subcapitata</name>
    <dbReference type="NCBI Taxonomy" id="307507"/>
    <lineage>
        <taxon>Eukaryota</taxon>
        <taxon>Viridiplantae</taxon>
        <taxon>Chlorophyta</taxon>
        <taxon>core chlorophytes</taxon>
        <taxon>Chlorophyceae</taxon>
        <taxon>CS clade</taxon>
        <taxon>Sphaeropleales</taxon>
        <taxon>Selenastraceae</taxon>
        <taxon>Raphidocelis</taxon>
    </lineage>
</organism>
<dbReference type="InParanoid" id="A0A2V0PLW7"/>
<comment type="caution">
    <text evidence="3">The sequence shown here is derived from an EMBL/GenBank/DDBJ whole genome shotgun (WGS) entry which is preliminary data.</text>
</comment>
<evidence type="ECO:0000313" key="3">
    <source>
        <dbReference type="EMBL" id="GBF98035.1"/>
    </source>
</evidence>